<evidence type="ECO:0000313" key="2">
    <source>
        <dbReference type="EnsemblPlants" id="KEH28013"/>
    </source>
</evidence>
<sequence>MNGRSEGNFEENMHILSSCTKAQAQIHLFIKALPSITLQQLIQKIDLRHLRDDFMVEGEK</sequence>
<dbReference type="EMBL" id="CM001221">
    <property type="protein sequence ID" value="KEH28013.1"/>
    <property type="molecule type" value="Genomic_DNA"/>
</dbReference>
<gene>
    <name evidence="1" type="ordered locus">MTR_5g459010</name>
</gene>
<proteinExistence type="predicted"/>
<dbReference type="HOGENOM" id="CLU_2945212_0_0_1"/>
<accession>A0A072UFW4</accession>
<evidence type="ECO:0000313" key="3">
    <source>
        <dbReference type="Proteomes" id="UP000002051"/>
    </source>
</evidence>
<evidence type="ECO:0000313" key="1">
    <source>
        <dbReference type="EMBL" id="KEH28013.1"/>
    </source>
</evidence>
<name>A0A072UFW4_MEDTR</name>
<dbReference type="EnsemblPlants" id="KEH28013">
    <property type="protein sequence ID" value="KEH28013"/>
    <property type="gene ID" value="MTR_5g459010"/>
</dbReference>
<keyword evidence="3" id="KW-1185">Reference proteome</keyword>
<reference evidence="2" key="3">
    <citation type="submission" date="2015-04" db="UniProtKB">
        <authorList>
            <consortium name="EnsemblPlants"/>
        </authorList>
    </citation>
    <scope>IDENTIFICATION</scope>
    <source>
        <strain evidence="2">cv. Jemalong A17</strain>
    </source>
</reference>
<dbReference type="Proteomes" id="UP000002051">
    <property type="component" value="Chromosome 5"/>
</dbReference>
<reference evidence="1 3" key="1">
    <citation type="journal article" date="2011" name="Nature">
        <title>The Medicago genome provides insight into the evolution of rhizobial symbioses.</title>
        <authorList>
            <person name="Young N.D."/>
            <person name="Debelle F."/>
            <person name="Oldroyd G.E."/>
            <person name="Geurts R."/>
            <person name="Cannon S.B."/>
            <person name="Udvardi M.K."/>
            <person name="Benedito V.A."/>
            <person name="Mayer K.F."/>
            <person name="Gouzy J."/>
            <person name="Schoof H."/>
            <person name="Van de Peer Y."/>
            <person name="Proost S."/>
            <person name="Cook D.R."/>
            <person name="Meyers B.C."/>
            <person name="Spannagl M."/>
            <person name="Cheung F."/>
            <person name="De Mita S."/>
            <person name="Krishnakumar V."/>
            <person name="Gundlach H."/>
            <person name="Zhou S."/>
            <person name="Mudge J."/>
            <person name="Bharti A.K."/>
            <person name="Murray J.D."/>
            <person name="Naoumkina M.A."/>
            <person name="Rosen B."/>
            <person name="Silverstein K.A."/>
            <person name="Tang H."/>
            <person name="Rombauts S."/>
            <person name="Zhao P.X."/>
            <person name="Zhou P."/>
            <person name="Barbe V."/>
            <person name="Bardou P."/>
            <person name="Bechner M."/>
            <person name="Bellec A."/>
            <person name="Berger A."/>
            <person name="Berges H."/>
            <person name="Bidwell S."/>
            <person name="Bisseling T."/>
            <person name="Choisne N."/>
            <person name="Couloux A."/>
            <person name="Denny R."/>
            <person name="Deshpande S."/>
            <person name="Dai X."/>
            <person name="Doyle J.J."/>
            <person name="Dudez A.M."/>
            <person name="Farmer A.D."/>
            <person name="Fouteau S."/>
            <person name="Franken C."/>
            <person name="Gibelin C."/>
            <person name="Gish J."/>
            <person name="Goldstein S."/>
            <person name="Gonzalez A.J."/>
            <person name="Green P.J."/>
            <person name="Hallab A."/>
            <person name="Hartog M."/>
            <person name="Hua A."/>
            <person name="Humphray S.J."/>
            <person name="Jeong D.H."/>
            <person name="Jing Y."/>
            <person name="Jocker A."/>
            <person name="Kenton S.M."/>
            <person name="Kim D.J."/>
            <person name="Klee K."/>
            <person name="Lai H."/>
            <person name="Lang C."/>
            <person name="Lin S."/>
            <person name="Macmil S.L."/>
            <person name="Magdelenat G."/>
            <person name="Matthews L."/>
            <person name="McCorrison J."/>
            <person name="Monaghan E.L."/>
            <person name="Mun J.H."/>
            <person name="Najar F.Z."/>
            <person name="Nicholson C."/>
            <person name="Noirot C."/>
            <person name="O'Bleness M."/>
            <person name="Paule C.R."/>
            <person name="Poulain J."/>
            <person name="Prion F."/>
            <person name="Qin B."/>
            <person name="Qu C."/>
            <person name="Retzel E.F."/>
            <person name="Riddle C."/>
            <person name="Sallet E."/>
            <person name="Samain S."/>
            <person name="Samson N."/>
            <person name="Sanders I."/>
            <person name="Saurat O."/>
            <person name="Scarpelli C."/>
            <person name="Schiex T."/>
            <person name="Segurens B."/>
            <person name="Severin A.J."/>
            <person name="Sherrier D.J."/>
            <person name="Shi R."/>
            <person name="Sims S."/>
            <person name="Singer S.R."/>
            <person name="Sinharoy S."/>
            <person name="Sterck L."/>
            <person name="Viollet A."/>
            <person name="Wang B.B."/>
            <person name="Wang K."/>
            <person name="Wang M."/>
            <person name="Wang X."/>
            <person name="Warfsmann J."/>
            <person name="Weissenbach J."/>
            <person name="White D.D."/>
            <person name="White J.D."/>
            <person name="Wiley G.B."/>
            <person name="Wincker P."/>
            <person name="Xing Y."/>
            <person name="Yang L."/>
            <person name="Yao Z."/>
            <person name="Ying F."/>
            <person name="Zhai J."/>
            <person name="Zhou L."/>
            <person name="Zuber A."/>
            <person name="Denarie J."/>
            <person name="Dixon R.A."/>
            <person name="May G.D."/>
            <person name="Schwartz D.C."/>
            <person name="Rogers J."/>
            <person name="Quetier F."/>
            <person name="Town C.D."/>
            <person name="Roe B.A."/>
        </authorList>
    </citation>
    <scope>NUCLEOTIDE SEQUENCE [LARGE SCALE GENOMIC DNA]</scope>
    <source>
        <strain evidence="1">A17</strain>
        <strain evidence="2 3">cv. Jemalong A17</strain>
    </source>
</reference>
<reference evidence="1 3" key="2">
    <citation type="journal article" date="2014" name="BMC Genomics">
        <title>An improved genome release (version Mt4.0) for the model legume Medicago truncatula.</title>
        <authorList>
            <person name="Tang H."/>
            <person name="Krishnakumar V."/>
            <person name="Bidwell S."/>
            <person name="Rosen B."/>
            <person name="Chan A."/>
            <person name="Zhou S."/>
            <person name="Gentzbittel L."/>
            <person name="Childs K.L."/>
            <person name="Yandell M."/>
            <person name="Gundlach H."/>
            <person name="Mayer K.F."/>
            <person name="Schwartz D.C."/>
            <person name="Town C.D."/>
        </authorList>
    </citation>
    <scope>GENOME REANNOTATION</scope>
    <source>
        <strain evidence="1">A17</strain>
        <strain evidence="2 3">cv. Jemalong A17</strain>
    </source>
</reference>
<organism evidence="1 3">
    <name type="scientific">Medicago truncatula</name>
    <name type="common">Barrel medic</name>
    <name type="synonym">Medicago tribuloides</name>
    <dbReference type="NCBI Taxonomy" id="3880"/>
    <lineage>
        <taxon>Eukaryota</taxon>
        <taxon>Viridiplantae</taxon>
        <taxon>Streptophyta</taxon>
        <taxon>Embryophyta</taxon>
        <taxon>Tracheophyta</taxon>
        <taxon>Spermatophyta</taxon>
        <taxon>Magnoliopsida</taxon>
        <taxon>eudicotyledons</taxon>
        <taxon>Gunneridae</taxon>
        <taxon>Pentapetalae</taxon>
        <taxon>rosids</taxon>
        <taxon>fabids</taxon>
        <taxon>Fabales</taxon>
        <taxon>Fabaceae</taxon>
        <taxon>Papilionoideae</taxon>
        <taxon>50 kb inversion clade</taxon>
        <taxon>NPAAA clade</taxon>
        <taxon>Hologalegina</taxon>
        <taxon>IRL clade</taxon>
        <taxon>Trifolieae</taxon>
        <taxon>Medicago</taxon>
    </lineage>
</organism>
<dbReference type="AlphaFoldDB" id="A0A072UFW4"/>
<protein>
    <submittedName>
        <fullName evidence="1 2">Uncharacterized protein</fullName>
    </submittedName>
</protein>